<dbReference type="Pfam" id="PF04578">
    <property type="entry name" value="DUF594"/>
    <property type="match status" value="2"/>
</dbReference>
<name>A0A0E0JXX4_ORYPU</name>
<protein>
    <recommendedName>
        <fullName evidence="3">DUF4220 domain-containing protein</fullName>
    </recommendedName>
</protein>
<feature type="transmembrane region" description="Helical" evidence="2">
    <location>
        <begin position="151"/>
        <end position="172"/>
    </location>
</feature>
<feature type="compositionally biased region" description="Basic and acidic residues" evidence="1">
    <location>
        <begin position="928"/>
        <end position="939"/>
    </location>
</feature>
<dbReference type="OMA" id="PNEKEMW"/>
<feature type="transmembrane region" description="Helical" evidence="2">
    <location>
        <begin position="305"/>
        <end position="326"/>
    </location>
</feature>
<feature type="transmembrane region" description="Helical" evidence="2">
    <location>
        <begin position="716"/>
        <end position="738"/>
    </location>
</feature>
<feature type="region of interest" description="Disordered" evidence="1">
    <location>
        <begin position="208"/>
        <end position="234"/>
    </location>
</feature>
<keyword evidence="2" id="KW-0812">Transmembrane</keyword>
<feature type="transmembrane region" description="Helical" evidence="2">
    <location>
        <begin position="52"/>
        <end position="74"/>
    </location>
</feature>
<feature type="compositionally biased region" description="Basic and acidic residues" evidence="1">
    <location>
        <begin position="609"/>
        <end position="618"/>
    </location>
</feature>
<evidence type="ECO:0000256" key="1">
    <source>
        <dbReference type="SAM" id="MobiDB-lite"/>
    </source>
</evidence>
<feature type="transmembrane region" description="Helical" evidence="2">
    <location>
        <begin position="346"/>
        <end position="365"/>
    </location>
</feature>
<sequence length="1388" mass="156912">MAVVPLPAGKMVQWWEEWQLRVLVLTSLFLQCFLFFSATFRKHRIPALLRACIWLAYLGSDVVAIYGLAAIFIRHGKKPPAVATGDTSSSMLEVLWAPVFLIHLGGAQDSITAYGVEDNELWARRAVAMSSQAAVAIYVFCRSWSGGKVPARCPVALFVAGFLKMGLMLCALRRASATRIATIGRKTAAAANWSLSLERYLQRASEHASEATRNVQTNDDESNSGNDGGDNRCVAHRRRSIDGEPLFAPQNQNELMELFIDFPAPYTHRLSYLWSFLQLEPYDAYCELCNLVDFAFQFFYTSRNAAYPITGLFLRFIFFMLAATAIGGFDGLDSNKDGLDSNDVKVTYILLCSAFAIEFSNLISLSDHKWPVRKLAPQTKHTISQFNLIGFAARSRWPTGMDFNLSRRYPFVLTTCRTVLSRIATLFRIRCNNQHYWYHLEHRSSTAKVIDLIREDLRSGWVDDLRSTAAYRRFNDRRGQWTLRREQCYGEMGWSVAKLPFDEAVLVWHIATDICLHCTEDIDISSPAADADEIAAVTEISNYMMYLLSFQPDMLMPGTRQSLFSAARHEIMHALRHQGRHQQQLSERDLARCLAGDDDEYTTPDTEQDGGRLLERKGGGGGRHLANARRLAGAMKKLDGGKRLRVIGGVWVEMICYSASRCRGFLHLKSLGVGGEFLTVVWLLLHRMGMEVLADKLQRPELAGDELDAVGWWEEWQLRVLALSSLFLQCFLFVSATFRRYRIPTLFRTCIWLAYLGGDALAIYGLATLFNRHRKPASGAVAAGSTSNDAHGRSSMLEVMWAPVFLIHLGGQDSITAYNIEDNELWARHAVAMSSQAAVSVYVFCRSWSGGKVPVRCPVALFVAGFLKMGHRLWALRRASITRLATVSSARRSRRKATAEEGDISLENYIQQASEQAATRNIDGEDEPVSRNNDDENRRAARRRSREQREQLLAPKILDELMELFIDFPAPYARRIGYLTSFMALENYDAYYELCNLLDLAFQFFYTKKNAAYTIVGIFLWGLFFMLGITAVAGFNGLDSNKDVLDRDDVKVTYILLCSAIVMEYSTLVWLADRNWVPLWMLAPEMQRTVVQFNLIGFAARSRWPTIVMWIGTLLGCKNYVNQHWYLEHRSSTAKIIGFIRKDLKFGWVSLRSVADYRRFNDRRGHWTLQREQCYGELGWSVTELPFDEAVLVWHIATAICLQCTDVSTAAEDADELTAGAATCSMEISNYMMYLLLFQPDMLMPGTQQSMFAVACREIRRALRHQRQQEQLSERDLARWLFSVDEPTTAAAEQGGGGRHLADARRLAGAMMELDADRRLRVIGGVWVEMICYSASRCRGFLHSKSMGVGGEFVTVVWLLLHRMGMEGLADKLQRPELTGDVPDAAGV</sequence>
<dbReference type="Pfam" id="PF13968">
    <property type="entry name" value="DUF4220"/>
    <property type="match status" value="2"/>
</dbReference>
<proteinExistence type="predicted"/>
<feature type="compositionally biased region" description="Acidic residues" evidence="1">
    <location>
        <begin position="597"/>
        <end position="608"/>
    </location>
</feature>
<feature type="transmembrane region" description="Helical" evidence="2">
    <location>
        <begin position="664"/>
        <end position="685"/>
    </location>
</feature>
<feature type="region of interest" description="Disordered" evidence="1">
    <location>
        <begin position="917"/>
        <end position="947"/>
    </location>
</feature>
<feature type="transmembrane region" description="Helical" evidence="2">
    <location>
        <begin position="750"/>
        <end position="770"/>
    </location>
</feature>
<dbReference type="InterPro" id="IPR025315">
    <property type="entry name" value="DUF4220"/>
</dbReference>
<feature type="transmembrane region" description="Helical" evidence="2">
    <location>
        <begin position="1052"/>
        <end position="1072"/>
    </location>
</feature>
<keyword evidence="2" id="KW-1133">Transmembrane helix</keyword>
<evidence type="ECO:0000313" key="5">
    <source>
        <dbReference type="Proteomes" id="UP000026962"/>
    </source>
</evidence>
<evidence type="ECO:0000313" key="4">
    <source>
        <dbReference type="EnsemblPlants" id="OPUNC02G09320.1"/>
    </source>
</evidence>
<dbReference type="InterPro" id="IPR007658">
    <property type="entry name" value="DUF594"/>
</dbReference>
<organism evidence="4">
    <name type="scientific">Oryza punctata</name>
    <name type="common">Red rice</name>
    <dbReference type="NCBI Taxonomy" id="4537"/>
    <lineage>
        <taxon>Eukaryota</taxon>
        <taxon>Viridiplantae</taxon>
        <taxon>Streptophyta</taxon>
        <taxon>Embryophyta</taxon>
        <taxon>Tracheophyta</taxon>
        <taxon>Spermatophyta</taxon>
        <taxon>Magnoliopsida</taxon>
        <taxon>Liliopsida</taxon>
        <taxon>Poales</taxon>
        <taxon>Poaceae</taxon>
        <taxon>BOP clade</taxon>
        <taxon>Oryzoideae</taxon>
        <taxon>Oryzeae</taxon>
        <taxon>Oryzinae</taxon>
        <taxon>Oryza</taxon>
    </lineage>
</organism>
<dbReference type="Proteomes" id="UP000026962">
    <property type="component" value="Chromosome 2"/>
</dbReference>
<dbReference type="Gramene" id="OPUNC02G09320.1">
    <property type="protein sequence ID" value="OPUNC02G09320.1"/>
    <property type="gene ID" value="OPUNC02G09320"/>
</dbReference>
<feature type="transmembrane region" description="Helical" evidence="2">
    <location>
        <begin position="20"/>
        <end position="40"/>
    </location>
</feature>
<reference evidence="4" key="1">
    <citation type="submission" date="2015-04" db="UniProtKB">
        <authorList>
            <consortium name="EnsemblPlants"/>
        </authorList>
    </citation>
    <scope>IDENTIFICATION</scope>
</reference>
<feature type="region of interest" description="Disordered" evidence="1">
    <location>
        <begin position="597"/>
        <end position="622"/>
    </location>
</feature>
<keyword evidence="2" id="KW-0472">Membrane</keyword>
<reference evidence="4" key="2">
    <citation type="submission" date="2018-05" db="EMBL/GenBank/DDBJ databases">
        <title>OpunRS2 (Oryza punctata Reference Sequence Version 2).</title>
        <authorList>
            <person name="Zhang J."/>
            <person name="Kudrna D."/>
            <person name="Lee S."/>
            <person name="Talag J."/>
            <person name="Welchert J."/>
            <person name="Wing R.A."/>
        </authorList>
    </citation>
    <scope>NUCLEOTIDE SEQUENCE [LARGE SCALE GENOMIC DNA]</scope>
</reference>
<dbReference type="eggNOG" id="ENOG502R429">
    <property type="taxonomic scope" value="Eukaryota"/>
</dbReference>
<evidence type="ECO:0000256" key="2">
    <source>
        <dbReference type="SAM" id="Phobius"/>
    </source>
</evidence>
<dbReference type="PANTHER" id="PTHR31325">
    <property type="entry name" value="OS01G0798800 PROTEIN-RELATED"/>
    <property type="match status" value="1"/>
</dbReference>
<evidence type="ECO:0000259" key="3">
    <source>
        <dbReference type="Pfam" id="PF13968"/>
    </source>
</evidence>
<feature type="transmembrane region" description="Helical" evidence="2">
    <location>
        <begin position="1011"/>
        <end position="1032"/>
    </location>
</feature>
<feature type="domain" description="DUF4220" evidence="3">
    <location>
        <begin position="752"/>
        <end position="1104"/>
    </location>
</feature>
<feature type="domain" description="DUF4220" evidence="3">
    <location>
        <begin position="54"/>
        <end position="397"/>
    </location>
</feature>
<dbReference type="STRING" id="4537.A0A0E0JXX4"/>
<dbReference type="EnsemblPlants" id="OPUNC02G09320.1">
    <property type="protein sequence ID" value="OPUNC02G09320.1"/>
    <property type="gene ID" value="OPUNC02G09320"/>
</dbReference>
<dbReference type="HOGENOM" id="CLU_003570_0_0_1"/>
<keyword evidence="5" id="KW-1185">Reference proteome</keyword>
<accession>A0A0E0JXX4</accession>